<dbReference type="InterPro" id="IPR018641">
    <property type="entry name" value="Trfase_1_rSAM/seldom-assoc"/>
</dbReference>
<protein>
    <submittedName>
        <fullName evidence="1">Glycosyltransferase</fullName>
    </submittedName>
</protein>
<dbReference type="PANTHER" id="PTHR36529:SF1">
    <property type="entry name" value="GLYCOSYLTRANSFERASE"/>
    <property type="match status" value="1"/>
</dbReference>
<accession>A0A4R5MH46</accession>
<sequence>MKQVVLIFVKNAVKGKVKTRLAATLGNNVAFNVYLDLLKHTEKCTHLLNVKKIVYYSDFIESEDIWTEDVYEKQLQNGADLGERMQNAFEYAFANEHEHVAIIGSDCFEITPEIIEDAFKQLAYCDVVVGPALDGGYYLLALKTAHKALFQNIKWSTDQVLNQTLHLCHKMGLKTIELQTLSDIDNEHDLKRIGYRY</sequence>
<dbReference type="OrthoDB" id="9798250at2"/>
<evidence type="ECO:0000313" key="1">
    <source>
        <dbReference type="EMBL" id="TDG34832.1"/>
    </source>
</evidence>
<reference evidence="1 2" key="1">
    <citation type="submission" date="2019-02" db="EMBL/GenBank/DDBJ databases">
        <title>Pedobacter sp. nov., a novel speices isolated from soil of pinguins habitat in Antarcitica.</title>
        <authorList>
            <person name="He R.-H."/>
        </authorList>
    </citation>
    <scope>NUCLEOTIDE SEQUENCE [LARGE SCALE GENOMIC DNA]</scope>
    <source>
        <strain evidence="1 2">E01020</strain>
    </source>
</reference>
<dbReference type="RefSeq" id="WP_133263852.1">
    <property type="nucleotide sequence ID" value="NZ_SJCY01000019.1"/>
</dbReference>
<evidence type="ECO:0000313" key="2">
    <source>
        <dbReference type="Proteomes" id="UP000295668"/>
    </source>
</evidence>
<dbReference type="Proteomes" id="UP000295668">
    <property type="component" value="Unassembled WGS sequence"/>
</dbReference>
<keyword evidence="1" id="KW-0808">Transferase</keyword>
<organism evidence="1 2">
    <name type="scientific">Pedobacter changchengzhani</name>
    <dbReference type="NCBI Taxonomy" id="2529274"/>
    <lineage>
        <taxon>Bacteria</taxon>
        <taxon>Pseudomonadati</taxon>
        <taxon>Bacteroidota</taxon>
        <taxon>Sphingobacteriia</taxon>
        <taxon>Sphingobacteriales</taxon>
        <taxon>Sphingobacteriaceae</taxon>
        <taxon>Pedobacter</taxon>
    </lineage>
</organism>
<dbReference type="InterPro" id="IPR029044">
    <property type="entry name" value="Nucleotide-diphossugar_trans"/>
</dbReference>
<dbReference type="Gene3D" id="3.90.550.10">
    <property type="entry name" value="Spore Coat Polysaccharide Biosynthesis Protein SpsA, Chain A"/>
    <property type="match status" value="1"/>
</dbReference>
<dbReference type="PANTHER" id="PTHR36529">
    <property type="entry name" value="SLL1095 PROTEIN"/>
    <property type="match status" value="1"/>
</dbReference>
<proteinExistence type="predicted"/>
<gene>
    <name evidence="1" type="ORF">EZJ43_16635</name>
</gene>
<dbReference type="EMBL" id="SJCY01000019">
    <property type="protein sequence ID" value="TDG34832.1"/>
    <property type="molecule type" value="Genomic_DNA"/>
</dbReference>
<dbReference type="GO" id="GO:0016740">
    <property type="term" value="F:transferase activity"/>
    <property type="evidence" value="ECO:0007669"/>
    <property type="project" value="UniProtKB-KW"/>
</dbReference>
<keyword evidence="2" id="KW-1185">Reference proteome</keyword>
<dbReference type="AlphaFoldDB" id="A0A4R5MH46"/>
<comment type="caution">
    <text evidence="1">The sequence shown here is derived from an EMBL/GenBank/DDBJ whole genome shotgun (WGS) entry which is preliminary data.</text>
</comment>
<dbReference type="Pfam" id="PF09837">
    <property type="entry name" value="DUF2064"/>
    <property type="match status" value="1"/>
</dbReference>
<name>A0A4R5MH46_9SPHI</name>
<dbReference type="SUPFAM" id="SSF53448">
    <property type="entry name" value="Nucleotide-diphospho-sugar transferases"/>
    <property type="match status" value="1"/>
</dbReference>
<dbReference type="NCBIfam" id="TIGR04282">
    <property type="entry name" value="glyco_like_cofC"/>
    <property type="match status" value="1"/>
</dbReference>